<dbReference type="PROSITE" id="PS51257">
    <property type="entry name" value="PROKAR_LIPOPROTEIN"/>
    <property type="match status" value="1"/>
</dbReference>
<reference evidence="1" key="1">
    <citation type="journal article" date="2014" name="Int. J. Syst. Evol. Microbiol.">
        <title>Complete genome sequence of Corynebacterium casei LMG S-19264T (=DSM 44701T), isolated from a smear-ripened cheese.</title>
        <authorList>
            <consortium name="US DOE Joint Genome Institute (JGI-PGF)"/>
            <person name="Walter F."/>
            <person name="Albersmeier A."/>
            <person name="Kalinowski J."/>
            <person name="Ruckert C."/>
        </authorList>
    </citation>
    <scope>NUCLEOTIDE SEQUENCE</scope>
    <source>
        <strain evidence="1">CGMCC 1.12827</strain>
    </source>
</reference>
<evidence type="ECO:0000313" key="2">
    <source>
        <dbReference type="Proteomes" id="UP000621454"/>
    </source>
</evidence>
<reference evidence="1" key="2">
    <citation type="submission" date="2020-09" db="EMBL/GenBank/DDBJ databases">
        <authorList>
            <person name="Sun Q."/>
            <person name="Zhou Y."/>
        </authorList>
    </citation>
    <scope>NUCLEOTIDE SEQUENCE</scope>
    <source>
        <strain evidence="1">CGMCC 1.12827</strain>
    </source>
</reference>
<evidence type="ECO:0000313" key="1">
    <source>
        <dbReference type="EMBL" id="GGB36450.1"/>
    </source>
</evidence>
<dbReference type="Proteomes" id="UP000621454">
    <property type="component" value="Unassembled WGS sequence"/>
</dbReference>
<gene>
    <name evidence="1" type="ORF">GCM10011489_25450</name>
</gene>
<proteinExistence type="predicted"/>
<name>A0A916TAG6_9ACTN</name>
<dbReference type="EMBL" id="BMGC01000018">
    <property type="protein sequence ID" value="GGB36450.1"/>
    <property type="molecule type" value="Genomic_DNA"/>
</dbReference>
<keyword evidence="2" id="KW-1185">Reference proteome</keyword>
<organism evidence="1 2">
    <name type="scientific">Gordonia jinhuaensis</name>
    <dbReference type="NCBI Taxonomy" id="1517702"/>
    <lineage>
        <taxon>Bacteria</taxon>
        <taxon>Bacillati</taxon>
        <taxon>Actinomycetota</taxon>
        <taxon>Actinomycetes</taxon>
        <taxon>Mycobacteriales</taxon>
        <taxon>Gordoniaceae</taxon>
        <taxon>Gordonia</taxon>
    </lineage>
</organism>
<dbReference type="AlphaFoldDB" id="A0A916TAG6"/>
<evidence type="ECO:0008006" key="3">
    <source>
        <dbReference type="Google" id="ProtNLM"/>
    </source>
</evidence>
<accession>A0A916TAG6</accession>
<sequence length="352" mass="37884">MGGRCAAILAVLIAVITLAGCSEVVHGQAAPALRSGVLGIPGPDEAETASFAKVRELDPCGFIDLRAVGAVLSPPTWVGTDQKPSECEVKIDPTKNRERIASISVSPDVQLDDADVPALADSNFNGGGTSCSAAIPYQGERGLFFYESDDYNMFDSDSTPTQVDHCPSLKKIVAASLPLFTTRPLRATSTHVVNFQLARMDPCAISTLLKWRYPHMSFGTDGSTHRASTALSECDIWTDGYRRDDSDRIGVSLWYQDKDVTVHLPADPGAPPGLMNPMWETIRGVDSRVVPPSGVATLCEINSYVKVNDSVLIPFLSNESPQPMVETIQSTAHDCDTARIVADAAVRVYQRS</sequence>
<comment type="caution">
    <text evidence="1">The sequence shown here is derived from an EMBL/GenBank/DDBJ whole genome shotgun (WGS) entry which is preliminary data.</text>
</comment>
<protein>
    <recommendedName>
        <fullName evidence="3">DUF3558 domain-containing protein</fullName>
    </recommendedName>
</protein>